<feature type="transmembrane region" description="Helical" evidence="8">
    <location>
        <begin position="101"/>
        <end position="127"/>
    </location>
</feature>
<evidence type="ECO:0000256" key="6">
    <source>
        <dbReference type="ARBA" id="ARBA00023136"/>
    </source>
</evidence>
<comment type="similarity">
    <text evidence="2">Belongs to the CSC1 (TC 1.A.17) family.</text>
</comment>
<dbReference type="InterPro" id="IPR032880">
    <property type="entry name" value="CSC1/OSCA1-like_N"/>
</dbReference>
<keyword evidence="6 8" id="KW-0472">Membrane</keyword>
<dbReference type="Pfam" id="PF14703">
    <property type="entry name" value="PHM7_cyt"/>
    <property type="match status" value="1"/>
</dbReference>
<dbReference type="GO" id="GO:0005886">
    <property type="term" value="C:plasma membrane"/>
    <property type="evidence" value="ECO:0007669"/>
    <property type="project" value="TreeGrafter"/>
</dbReference>
<evidence type="ECO:0000259" key="10">
    <source>
        <dbReference type="Pfam" id="PF13967"/>
    </source>
</evidence>
<reference evidence="15" key="3">
    <citation type="journal article" date="2020" name="Curr. Biol.">
        <title>Chromatin organization in early land plants reveals an ancestral association between H3K27me3, transposons, and constitutive heterochromatin.</title>
        <authorList>
            <person name="Montgomery S.A."/>
            <person name="Tanizawa Y."/>
            <person name="Galik B."/>
            <person name="Wang N."/>
            <person name="Ito T."/>
            <person name="Mochizuki T."/>
            <person name="Akimcheva S."/>
            <person name="Bowman J.L."/>
            <person name="Cognat V."/>
            <person name="Marechal-Drouard L."/>
            <person name="Ekker H."/>
            <person name="Hong S.F."/>
            <person name="Kohchi T."/>
            <person name="Lin S.S."/>
            <person name="Liu L.D."/>
            <person name="Nakamura Y."/>
            <person name="Valeeva L.R."/>
            <person name="Shakirov E.V."/>
            <person name="Shippen D.E."/>
            <person name="Wei W.L."/>
            <person name="Yagura M."/>
            <person name="Yamaoka S."/>
            <person name="Yamato K.T."/>
            <person name="Liu C."/>
            <person name="Berger F."/>
        </authorList>
    </citation>
    <scope>NUCLEOTIDE SEQUENCE [LARGE SCALE GENOMIC DNA]</scope>
    <source>
        <strain evidence="15">Tak-1</strain>
    </source>
</reference>
<dbReference type="PANTHER" id="PTHR13018:SF5">
    <property type="entry name" value="RE44586P"/>
    <property type="match status" value="1"/>
</dbReference>
<evidence type="ECO:0000256" key="1">
    <source>
        <dbReference type="ARBA" id="ARBA00004141"/>
    </source>
</evidence>
<dbReference type="Proteomes" id="UP001162541">
    <property type="component" value="Chromosome 7"/>
</dbReference>
<comment type="subcellular location">
    <subcellularLocation>
        <location evidence="1">Membrane</location>
        <topology evidence="1">Multi-pass membrane protein</topology>
    </subcellularLocation>
</comment>
<name>A0A176W8D5_MARPO</name>
<dbReference type="Proteomes" id="UP000077202">
    <property type="component" value="Unassembled WGS sequence"/>
</dbReference>
<feature type="transmembrane region" description="Helical" evidence="8">
    <location>
        <begin position="642"/>
        <end position="663"/>
    </location>
</feature>
<evidence type="ECO:0000259" key="9">
    <source>
        <dbReference type="Pfam" id="PF02714"/>
    </source>
</evidence>
<dbReference type="AlphaFoldDB" id="A0A176W8D5"/>
<evidence type="ECO:0000256" key="8">
    <source>
        <dbReference type="SAM" id="Phobius"/>
    </source>
</evidence>
<proteinExistence type="inferred from homology"/>
<evidence type="ECO:0000313" key="13">
    <source>
        <dbReference type="EMBL" id="OAE29269.1"/>
    </source>
</evidence>
<evidence type="ECO:0000256" key="2">
    <source>
        <dbReference type="ARBA" id="ARBA00007779"/>
    </source>
</evidence>
<dbReference type="InterPro" id="IPR045122">
    <property type="entry name" value="Csc1-like"/>
</dbReference>
<feature type="transmembrane region" description="Helical" evidence="8">
    <location>
        <begin position="684"/>
        <end position="704"/>
    </location>
</feature>
<feature type="transmembrane region" description="Helical" evidence="8">
    <location>
        <begin position="524"/>
        <end position="552"/>
    </location>
</feature>
<evidence type="ECO:0000313" key="15">
    <source>
        <dbReference type="Proteomes" id="UP001162541"/>
    </source>
</evidence>
<sequence>MATFADIATSALINLLSSFLFLLAFSVLRLQPQNARVFYPKWYIKGVRKPSRQTGGHKRLSLSHYVNLDYKAYLRLLSWMWDAILMPEEELIEHAGLDSAVFLRIFLLGLKIFSPMAGLGFLILLPINATDNNLQFKMAKNPNNPSFSDVDKLSISNVQDKSPRLWAHLLMTYIFTIWTCKMLYMEYKAVANMRLHFLATKKRSPDQFTILVRQVPPDPKRSVFTTVEDFFKSNTPDYLLAQIACIQIVYDANRLGKTLDKISRMENWLNYYQNKFDRHPLKRPIKKKGFLGLWGEEVDAINYYKTEIERMKIEAGKEQDEVMSDPKSIMPSAFVSFKSRWSAAVCAQTHQTRNPNKWITEWAPEVRDVYWPSLAIPYLSLTMRNVGMGVALFFLIFFFMIPVLAVQSLANLDGIVKKFTFIKPLVEMPAVKSFLQGFMAGLALRIFVALLPMILMFMSRFEGHLSRSALDRRAATKLYYFMVVNVFFGSVITGSLIEQLWAIINSPSIANILKNLGYLIPMKATFFITFIMVDGWAGVSMEIVRVYALVIYHLKNMFLVKTEKDRDEAMAPGNLLLNENIPRLELYFLLGIVYSVTTPIILPFIMVFFAFGYLAYRNQVINVYDPDYDSGAAFWPHVHGRIIVAMIIEQLTLIGLFTIKGPVGFAQTDVRNKSLSAATFMKEMLSSTPFLVALPIGTMIFHVYCKKRFRAAFQFYPMVEANEKDRQEEKDTPDLDLQKYLDKSYLHPVLKEEQEVQGRFRTVKTLRRRSKDLEEVESGSDDEGGRHLGLEGDLPAAHLEELEAVPYTPPYDSQISKSSELLLDPSHRHPHLKSDGSSSKLYYDSLPTSSSSRSSNQRE</sequence>
<feature type="domain" description="CSC1/OSCA1-like N-terminal transmembrane" evidence="10">
    <location>
        <begin position="7"/>
        <end position="186"/>
    </location>
</feature>
<dbReference type="Pfam" id="PF13967">
    <property type="entry name" value="RSN1_TM"/>
    <property type="match status" value="1"/>
</dbReference>
<evidence type="ECO:0000259" key="11">
    <source>
        <dbReference type="Pfam" id="PF14703"/>
    </source>
</evidence>
<reference evidence="12" key="2">
    <citation type="journal article" date="2019" name="Curr. Biol.">
        <title>Chromatin organization in early land plants reveals an ancestral association between H3K27me3, transposons, and constitutive heterochromatin.</title>
        <authorList>
            <person name="Montgomery S.A."/>
            <person name="Tanizawa Y."/>
            <person name="Galik B."/>
            <person name="Wang N."/>
            <person name="Ito T."/>
            <person name="Mochizuki T."/>
            <person name="Akimcheva S."/>
            <person name="Bowman J."/>
            <person name="Cognat V."/>
            <person name="Drouard L."/>
            <person name="Ekker H."/>
            <person name="Houng S."/>
            <person name="Kohchi T."/>
            <person name="Lin S."/>
            <person name="Liu L.D."/>
            <person name="Nakamura Y."/>
            <person name="Valeeva L.R."/>
            <person name="Shakirov E.V."/>
            <person name="Shippen D.E."/>
            <person name="Wei W."/>
            <person name="Yagura M."/>
            <person name="Yamaoka S."/>
            <person name="Yamato K.T."/>
            <person name="Liu C."/>
            <person name="Berger F."/>
        </authorList>
    </citation>
    <scope>NUCLEOTIDE SEQUENCE [LARGE SCALE GENOMIC DNA]</scope>
    <source>
        <strain evidence="12">Tak-1</strain>
    </source>
</reference>
<evidence type="ECO:0000313" key="14">
    <source>
        <dbReference type="Proteomes" id="UP000077202"/>
    </source>
</evidence>
<keyword evidence="3" id="KW-0813">Transport</keyword>
<feature type="transmembrane region" description="Helical" evidence="8">
    <location>
        <begin position="586"/>
        <end position="616"/>
    </location>
</feature>
<feature type="transmembrane region" description="Helical" evidence="8">
    <location>
        <begin position="434"/>
        <end position="457"/>
    </location>
</feature>
<feature type="transmembrane region" description="Helical" evidence="8">
    <location>
        <begin position="390"/>
        <end position="410"/>
    </location>
</feature>
<accession>A0A176W8D5</accession>
<dbReference type="InterPro" id="IPR027815">
    <property type="entry name" value="CSC1/OSCA1-like_cyt"/>
</dbReference>
<evidence type="ECO:0000256" key="7">
    <source>
        <dbReference type="SAM" id="MobiDB-lite"/>
    </source>
</evidence>
<dbReference type="EMBL" id="LVLJ01001478">
    <property type="protein sequence ID" value="OAE29269.1"/>
    <property type="molecule type" value="Genomic_DNA"/>
</dbReference>
<feature type="transmembrane region" description="Helical" evidence="8">
    <location>
        <begin position="165"/>
        <end position="184"/>
    </location>
</feature>
<evidence type="ECO:0000256" key="5">
    <source>
        <dbReference type="ARBA" id="ARBA00022989"/>
    </source>
</evidence>
<protein>
    <recommendedName>
        <fullName evidence="16">Calcium permeable stress-gated cation channel 1</fullName>
    </recommendedName>
</protein>
<feature type="region of interest" description="Disordered" evidence="7">
    <location>
        <begin position="805"/>
        <end position="859"/>
    </location>
</feature>
<feature type="domain" description="CSC1/OSCA1-like cytosolic" evidence="11">
    <location>
        <begin position="207"/>
        <end position="372"/>
    </location>
</feature>
<reference evidence="13 14" key="1">
    <citation type="submission" date="2016-03" db="EMBL/GenBank/DDBJ databases">
        <title>Mechanisms controlling the formation of the plant cell surface in tip-growing cells are functionally conserved among land plants.</title>
        <authorList>
            <person name="Honkanen S."/>
            <person name="Jones V.A."/>
            <person name="Morieri G."/>
            <person name="Champion C."/>
            <person name="Hetherington A.J."/>
            <person name="Kelly S."/>
            <person name="Saint-Marcoux D."/>
            <person name="Proust H."/>
            <person name="Prescott H."/>
            <person name="Dolan L."/>
        </authorList>
    </citation>
    <scope>NUCLEOTIDE SEQUENCE [LARGE SCALE GENOMIC DNA]</scope>
    <source>
        <strain evidence="14">cv. Tak-1 and cv. Tak-2</strain>
        <tissue evidence="13">Whole gametophyte</tissue>
    </source>
</reference>
<keyword evidence="14" id="KW-1185">Reference proteome</keyword>
<gene>
    <name evidence="13" type="ORF">AXG93_3114s1120</name>
    <name evidence="12" type="ORF">Mp_7g01840</name>
</gene>
<feature type="compositionally biased region" description="Low complexity" evidence="7">
    <location>
        <begin position="849"/>
        <end position="859"/>
    </location>
</feature>
<organism evidence="13 14">
    <name type="scientific">Marchantia polymorpha subsp. ruderalis</name>
    <dbReference type="NCBI Taxonomy" id="1480154"/>
    <lineage>
        <taxon>Eukaryota</taxon>
        <taxon>Viridiplantae</taxon>
        <taxon>Streptophyta</taxon>
        <taxon>Embryophyta</taxon>
        <taxon>Marchantiophyta</taxon>
        <taxon>Marchantiopsida</taxon>
        <taxon>Marchantiidae</taxon>
        <taxon>Marchantiales</taxon>
        <taxon>Marchantiaceae</taxon>
        <taxon>Marchantia</taxon>
    </lineage>
</organism>
<evidence type="ECO:0000256" key="4">
    <source>
        <dbReference type="ARBA" id="ARBA00022692"/>
    </source>
</evidence>
<evidence type="ECO:0000256" key="3">
    <source>
        <dbReference type="ARBA" id="ARBA00022448"/>
    </source>
</evidence>
<feature type="transmembrane region" description="Helical" evidence="8">
    <location>
        <begin position="478"/>
        <end position="504"/>
    </location>
</feature>
<evidence type="ECO:0008006" key="16">
    <source>
        <dbReference type="Google" id="ProtNLM"/>
    </source>
</evidence>
<keyword evidence="4 8" id="KW-0812">Transmembrane</keyword>
<dbReference type="EMBL" id="AP019872">
    <property type="protein sequence ID" value="BBN15906.1"/>
    <property type="molecule type" value="Genomic_DNA"/>
</dbReference>
<evidence type="ECO:0000313" key="12">
    <source>
        <dbReference type="EMBL" id="BBN15906.1"/>
    </source>
</evidence>
<dbReference type="Pfam" id="PF02714">
    <property type="entry name" value="RSN1_7TM"/>
    <property type="match status" value="1"/>
</dbReference>
<dbReference type="PANTHER" id="PTHR13018">
    <property type="entry name" value="PROBABLE MEMBRANE PROTEIN DUF221-RELATED"/>
    <property type="match status" value="1"/>
</dbReference>
<keyword evidence="5 8" id="KW-1133">Transmembrane helix</keyword>
<dbReference type="InterPro" id="IPR003864">
    <property type="entry name" value="CSC1/OSCA1-like_7TM"/>
</dbReference>
<feature type="region of interest" description="Disordered" evidence="7">
    <location>
        <begin position="770"/>
        <end position="791"/>
    </location>
</feature>
<feature type="transmembrane region" description="Helical" evidence="8">
    <location>
        <begin position="12"/>
        <end position="30"/>
    </location>
</feature>
<dbReference type="GO" id="GO:0005227">
    <property type="term" value="F:calcium-activated cation channel activity"/>
    <property type="evidence" value="ECO:0007669"/>
    <property type="project" value="InterPro"/>
</dbReference>
<feature type="domain" description="CSC1/OSCA1-like 7TM region" evidence="9">
    <location>
        <begin position="385"/>
        <end position="657"/>
    </location>
</feature>